<evidence type="ECO:0000313" key="1">
    <source>
        <dbReference type="EMBL" id="CAG8471952.1"/>
    </source>
</evidence>
<evidence type="ECO:0000313" key="2">
    <source>
        <dbReference type="Proteomes" id="UP000789702"/>
    </source>
</evidence>
<reference evidence="1" key="1">
    <citation type="submission" date="2021-06" db="EMBL/GenBank/DDBJ databases">
        <authorList>
            <person name="Kallberg Y."/>
            <person name="Tangrot J."/>
            <person name="Rosling A."/>
        </authorList>
    </citation>
    <scope>NUCLEOTIDE SEQUENCE</scope>
    <source>
        <strain evidence="1">IL203A</strain>
    </source>
</reference>
<name>A0ACA9KGF6_9GLOM</name>
<protein>
    <submittedName>
        <fullName evidence="1">7119_t:CDS:1</fullName>
    </submittedName>
</protein>
<keyword evidence="2" id="KW-1185">Reference proteome</keyword>
<gene>
    <name evidence="1" type="ORF">DHETER_LOCUS1754</name>
</gene>
<dbReference type="EMBL" id="CAJVPU010001127">
    <property type="protein sequence ID" value="CAG8471952.1"/>
    <property type="molecule type" value="Genomic_DNA"/>
</dbReference>
<dbReference type="Proteomes" id="UP000789702">
    <property type="component" value="Unassembled WGS sequence"/>
</dbReference>
<sequence>MSTSSASLCEFVIRDHYDVQTEGIDCEHVARLLREMELENLKVERKRHFKLLLQDNNKDENTSTHERLFAKLCKVDIEGLTCDDPLCISVIDLGSDKYKLFESDYDVLVGQKAGIRRLNKDALIKNVCADFVIKREEARRLYKFVLAPTELVTHDQWVEQNHDRERVAKGFTTRNILRRVDKGSENTLVGSIARLIDATMYRLPIGCEIEVTRGERQSIASKNRKVKQSDGARGDKPDLMIRTFLRQKWNEVVYFESGRWSFTDKKKQDDHNKLAQLCLDGYKEIKKKCVKQLLHERYIAFGVNIAGEYIVIHGLVWEKDVRYYLPIARAKIPFNNESTEEVEEFIHSLMVLRNGLIVNLQNLTNSIQTRTKRNTELRKSEILARMPLLKNSHRKKGVKNISQMISDSIQNDAQSQKCILSSSNDILSQQSQISSTDFSILRKKRSEETGNSSFTPQIAPAEIENHDDYDEVYYYDEACFDNPTPQSEKGTNEVQIVDDSNCSHDNDSEEERLDESDDNRYNGYNRYDKYGRCNRGYYYYNRRYERQSSPMMSSIISPVTV</sequence>
<organism evidence="1 2">
    <name type="scientific">Dentiscutata heterogama</name>
    <dbReference type="NCBI Taxonomy" id="1316150"/>
    <lineage>
        <taxon>Eukaryota</taxon>
        <taxon>Fungi</taxon>
        <taxon>Fungi incertae sedis</taxon>
        <taxon>Mucoromycota</taxon>
        <taxon>Glomeromycotina</taxon>
        <taxon>Glomeromycetes</taxon>
        <taxon>Diversisporales</taxon>
        <taxon>Gigasporaceae</taxon>
        <taxon>Dentiscutata</taxon>
    </lineage>
</organism>
<comment type="caution">
    <text evidence="1">The sequence shown here is derived from an EMBL/GenBank/DDBJ whole genome shotgun (WGS) entry which is preliminary data.</text>
</comment>
<accession>A0ACA9KGF6</accession>
<proteinExistence type="predicted"/>